<evidence type="ECO:0000256" key="9">
    <source>
        <dbReference type="ARBA" id="ARBA00022840"/>
    </source>
</evidence>
<evidence type="ECO:0000256" key="10">
    <source>
        <dbReference type="ARBA" id="ARBA00029774"/>
    </source>
</evidence>
<keyword evidence="6" id="KW-0819">tRNA processing</keyword>
<dbReference type="GO" id="GO:0000049">
    <property type="term" value="F:tRNA binding"/>
    <property type="evidence" value="ECO:0007669"/>
    <property type="project" value="TreeGrafter"/>
</dbReference>
<dbReference type="GO" id="GO:0008033">
    <property type="term" value="P:tRNA processing"/>
    <property type="evidence" value="ECO:0007669"/>
    <property type="project" value="UniProtKB-KW"/>
</dbReference>
<keyword evidence="8" id="KW-0547">Nucleotide-binding</keyword>
<dbReference type="InterPro" id="IPR017945">
    <property type="entry name" value="DHBP_synth_RibB-like_a/b_dom"/>
</dbReference>
<evidence type="ECO:0000313" key="13">
    <source>
        <dbReference type="EMBL" id="MBT4870580.1"/>
    </source>
</evidence>
<comment type="catalytic activity">
    <reaction evidence="11">
        <text>L-threonine + hydrogencarbonate + ATP = L-threonylcarbamoyladenylate + diphosphate + H2O</text>
        <dbReference type="Rhea" id="RHEA:36407"/>
        <dbReference type="ChEBI" id="CHEBI:15377"/>
        <dbReference type="ChEBI" id="CHEBI:17544"/>
        <dbReference type="ChEBI" id="CHEBI:30616"/>
        <dbReference type="ChEBI" id="CHEBI:33019"/>
        <dbReference type="ChEBI" id="CHEBI:57926"/>
        <dbReference type="ChEBI" id="CHEBI:73682"/>
        <dbReference type="EC" id="2.7.7.87"/>
    </reaction>
</comment>
<dbReference type="PROSITE" id="PS51163">
    <property type="entry name" value="YRDC"/>
    <property type="match status" value="1"/>
</dbReference>
<keyword evidence="7" id="KW-0548">Nucleotidyltransferase</keyword>
<evidence type="ECO:0000256" key="3">
    <source>
        <dbReference type="ARBA" id="ARBA00012584"/>
    </source>
</evidence>
<sequence length="202" mass="22674">MIEINEKEFLSGKHDTLILEELSKENLIIFPSESSYCFAGCAKSETVCTKIHKTKKQEKTRPISVIVNTVEKIKDHLDLGKKGEELLKTNFGVPFTILFKKKTDLPCTSNDFLGVGIPLNKTSLKLCDLHPNPLTATSANIFGNSTIYSPSEIKKHFGKEDFVFINAGELKTRAPSTSYHFEENRILRAGEISLDEIKKVLK</sequence>
<evidence type="ECO:0000313" key="14">
    <source>
        <dbReference type="Proteomes" id="UP000722459"/>
    </source>
</evidence>
<dbReference type="Gene3D" id="3.90.870.10">
    <property type="entry name" value="DHBP synthase"/>
    <property type="match status" value="1"/>
</dbReference>
<dbReference type="GO" id="GO:0005737">
    <property type="term" value="C:cytoplasm"/>
    <property type="evidence" value="ECO:0007669"/>
    <property type="project" value="UniProtKB-SubCell"/>
</dbReference>
<comment type="subcellular location">
    <subcellularLocation>
        <location evidence="1">Cytoplasm</location>
    </subcellularLocation>
</comment>
<evidence type="ECO:0000256" key="7">
    <source>
        <dbReference type="ARBA" id="ARBA00022695"/>
    </source>
</evidence>
<name>A0A8T5GFI8_9ARCH</name>
<evidence type="ECO:0000256" key="11">
    <source>
        <dbReference type="ARBA" id="ARBA00048366"/>
    </source>
</evidence>
<dbReference type="InterPro" id="IPR050156">
    <property type="entry name" value="TC-AMP_synthase_SUA5"/>
</dbReference>
<comment type="similarity">
    <text evidence="2">Belongs to the SUA5 family.</text>
</comment>
<evidence type="ECO:0000256" key="8">
    <source>
        <dbReference type="ARBA" id="ARBA00022741"/>
    </source>
</evidence>
<dbReference type="EMBL" id="JABJNZ010000046">
    <property type="protein sequence ID" value="MBT4870580.1"/>
    <property type="molecule type" value="Genomic_DNA"/>
</dbReference>
<dbReference type="Pfam" id="PF01300">
    <property type="entry name" value="Sua5_yciO_yrdC"/>
    <property type="match status" value="1"/>
</dbReference>
<feature type="domain" description="YrdC-like" evidence="12">
    <location>
        <begin position="12"/>
        <end position="192"/>
    </location>
</feature>
<protein>
    <recommendedName>
        <fullName evidence="10">L-threonylcarbamoyladenylate synthase</fullName>
        <ecNumber evidence="3">2.7.7.87</ecNumber>
    </recommendedName>
    <alternativeName>
        <fullName evidence="10">L-threonylcarbamoyladenylate synthase</fullName>
    </alternativeName>
</protein>
<keyword evidence="4" id="KW-0963">Cytoplasm</keyword>
<proteinExistence type="inferred from homology"/>
<dbReference type="GO" id="GO:0005524">
    <property type="term" value="F:ATP binding"/>
    <property type="evidence" value="ECO:0007669"/>
    <property type="project" value="UniProtKB-KW"/>
</dbReference>
<dbReference type="PANTHER" id="PTHR17490:SF16">
    <property type="entry name" value="THREONYLCARBAMOYL-AMP SYNTHASE"/>
    <property type="match status" value="1"/>
</dbReference>
<reference evidence="13" key="1">
    <citation type="journal article" date="2021" name="ISME J.">
        <title>Mercury methylation by metabolically versatile and cosmopolitan marine bacteria.</title>
        <authorList>
            <person name="Lin H."/>
            <person name="Ascher D.B."/>
            <person name="Myung Y."/>
            <person name="Lamborg C.H."/>
            <person name="Hallam S.J."/>
            <person name="Gionfriddo C.M."/>
            <person name="Holt K.E."/>
            <person name="Moreau J.W."/>
        </authorList>
    </citation>
    <scope>NUCLEOTIDE SEQUENCE</scope>
    <source>
        <strain evidence="13">SI075_bin30</strain>
    </source>
</reference>
<keyword evidence="5" id="KW-0808">Transferase</keyword>
<evidence type="ECO:0000256" key="1">
    <source>
        <dbReference type="ARBA" id="ARBA00004496"/>
    </source>
</evidence>
<keyword evidence="9" id="KW-0067">ATP-binding</keyword>
<accession>A0A8T5GFI8</accession>
<dbReference type="PANTHER" id="PTHR17490">
    <property type="entry name" value="SUA5"/>
    <property type="match status" value="1"/>
</dbReference>
<evidence type="ECO:0000256" key="5">
    <source>
        <dbReference type="ARBA" id="ARBA00022679"/>
    </source>
</evidence>
<comment type="caution">
    <text evidence="13">The sequence shown here is derived from an EMBL/GenBank/DDBJ whole genome shotgun (WGS) entry which is preliminary data.</text>
</comment>
<dbReference type="GO" id="GO:0006450">
    <property type="term" value="P:regulation of translational fidelity"/>
    <property type="evidence" value="ECO:0007669"/>
    <property type="project" value="TreeGrafter"/>
</dbReference>
<dbReference type="AlphaFoldDB" id="A0A8T5GFI8"/>
<dbReference type="SUPFAM" id="SSF55821">
    <property type="entry name" value="YrdC/RibB"/>
    <property type="match status" value="1"/>
</dbReference>
<organism evidence="13 14">
    <name type="scientific">Candidatus Iainarchaeum sp</name>
    <dbReference type="NCBI Taxonomy" id="3101447"/>
    <lineage>
        <taxon>Archaea</taxon>
        <taxon>Candidatus Iainarchaeota</taxon>
        <taxon>Candidatus Iainarchaeia</taxon>
        <taxon>Candidatus Iainarchaeales</taxon>
        <taxon>Candidatus Iainarchaeaceae</taxon>
        <taxon>Candidatus Iainarchaeum</taxon>
    </lineage>
</organism>
<gene>
    <name evidence="13" type="ORF">HON47_03335</name>
</gene>
<dbReference type="Proteomes" id="UP000722459">
    <property type="component" value="Unassembled WGS sequence"/>
</dbReference>
<evidence type="ECO:0000256" key="4">
    <source>
        <dbReference type="ARBA" id="ARBA00022490"/>
    </source>
</evidence>
<evidence type="ECO:0000256" key="2">
    <source>
        <dbReference type="ARBA" id="ARBA00007663"/>
    </source>
</evidence>
<dbReference type="InterPro" id="IPR006070">
    <property type="entry name" value="Sua5-like_dom"/>
</dbReference>
<evidence type="ECO:0000259" key="12">
    <source>
        <dbReference type="PROSITE" id="PS51163"/>
    </source>
</evidence>
<dbReference type="GO" id="GO:0061710">
    <property type="term" value="F:L-threonylcarbamoyladenylate synthase"/>
    <property type="evidence" value="ECO:0007669"/>
    <property type="project" value="UniProtKB-EC"/>
</dbReference>
<dbReference type="GO" id="GO:0003725">
    <property type="term" value="F:double-stranded RNA binding"/>
    <property type="evidence" value="ECO:0007669"/>
    <property type="project" value="InterPro"/>
</dbReference>
<evidence type="ECO:0000256" key="6">
    <source>
        <dbReference type="ARBA" id="ARBA00022694"/>
    </source>
</evidence>
<dbReference type="EC" id="2.7.7.87" evidence="3"/>